<protein>
    <recommendedName>
        <fullName evidence="6">Radical SAM core domain-containing protein</fullName>
    </recommendedName>
</protein>
<gene>
    <name evidence="7" type="ORF">MFNKIFOF_00015</name>
</gene>
<dbReference type="PIRSF" id="PIRSF004869">
    <property type="entry name" value="PflX_prd"/>
    <property type="match status" value="1"/>
</dbReference>
<dbReference type="InterPro" id="IPR016431">
    <property type="entry name" value="Pyrv-formate_lyase-activ_prd"/>
</dbReference>
<organism evidence="7">
    <name type="scientific">Candidatus Methanophaga sp. ANME-1 ERB7</name>
    <dbReference type="NCBI Taxonomy" id="2759913"/>
    <lineage>
        <taxon>Archaea</taxon>
        <taxon>Methanobacteriati</taxon>
        <taxon>Methanobacteriota</taxon>
        <taxon>Stenosarchaea group</taxon>
        <taxon>Methanomicrobia</taxon>
        <taxon>Candidatus Methanophagales</taxon>
        <taxon>Candidatus Methanophagaceae</taxon>
        <taxon>Candidatus Methanophaga</taxon>
    </lineage>
</organism>
<dbReference type="GO" id="GO:0051536">
    <property type="term" value="F:iron-sulfur cluster binding"/>
    <property type="evidence" value="ECO:0007669"/>
    <property type="project" value="UniProtKB-KW"/>
</dbReference>
<dbReference type="SFLD" id="SFLDS00029">
    <property type="entry name" value="Radical_SAM"/>
    <property type="match status" value="1"/>
</dbReference>
<dbReference type="Pfam" id="PF04055">
    <property type="entry name" value="Radical_SAM"/>
    <property type="match status" value="1"/>
</dbReference>
<dbReference type="PANTHER" id="PTHR43075:SF1">
    <property type="entry name" value="FORMATE LYASE ACTIVATING ENZYME, PUTATIVE (AFU_ORTHOLOGUE AFUA_2G15630)-RELATED"/>
    <property type="match status" value="1"/>
</dbReference>
<dbReference type="InterPro" id="IPR013785">
    <property type="entry name" value="Aldolase_TIM"/>
</dbReference>
<dbReference type="EMBL" id="MT631716">
    <property type="protein sequence ID" value="QNO58194.1"/>
    <property type="molecule type" value="Genomic_DNA"/>
</dbReference>
<dbReference type="GO" id="GO:0003824">
    <property type="term" value="F:catalytic activity"/>
    <property type="evidence" value="ECO:0007669"/>
    <property type="project" value="InterPro"/>
</dbReference>
<evidence type="ECO:0000313" key="7">
    <source>
        <dbReference type="EMBL" id="QNO58194.1"/>
    </source>
</evidence>
<evidence type="ECO:0000256" key="5">
    <source>
        <dbReference type="PIRSR" id="PIRSR004869-50"/>
    </source>
</evidence>
<name>A0A7G9ZD60_9EURY</name>
<dbReference type="InterPro" id="IPR040085">
    <property type="entry name" value="MJ0674-like"/>
</dbReference>
<proteinExistence type="predicted"/>
<feature type="binding site" evidence="5">
    <location>
        <position position="94"/>
    </location>
    <ligand>
        <name>[4Fe-4S] cluster</name>
        <dbReference type="ChEBI" id="CHEBI:49883"/>
        <note>4Fe-4S-S-AdoMet</note>
    </ligand>
</feature>
<keyword evidence="4 5" id="KW-0411">Iron-sulfur</keyword>
<dbReference type="AlphaFoldDB" id="A0A7G9ZD60"/>
<accession>A0A7G9ZD60</accession>
<evidence type="ECO:0000256" key="3">
    <source>
        <dbReference type="ARBA" id="ARBA00023004"/>
    </source>
</evidence>
<dbReference type="SUPFAM" id="SSF102114">
    <property type="entry name" value="Radical SAM enzymes"/>
    <property type="match status" value="1"/>
</dbReference>
<feature type="binding site" evidence="5">
    <location>
        <position position="91"/>
    </location>
    <ligand>
        <name>[4Fe-4S] cluster</name>
        <dbReference type="ChEBI" id="CHEBI:49883"/>
        <note>4Fe-4S-S-AdoMet</note>
    </ligand>
</feature>
<evidence type="ECO:0000256" key="1">
    <source>
        <dbReference type="ARBA" id="ARBA00022691"/>
    </source>
</evidence>
<sequence>MFSLVNMPAYIATYERGELEERIEKLEDMLNECKLCPRGCGVNRNRGEKGYCNADKNLVVSGVQPHFGEEDVLVGTYGSGTIFFTNCNLGCVYCQNYDISHLGYGRRMTEEELAIHMLNLQKSSCHNINFVTPTHYTPQIVKALRIAIQKGLQIPIVYNCGGYEAKSTIELLDGIVDIYMPDIKYGNVESGERYSNAPDYFTVCKEAVKEMHRQVGDLKVDGVAWRGLLIRHLVLPNGLAGSAEVLKFIATEISTESYVNIMLQYRPMYKAYEYKELNRGINMSEYRDVIEIASELGLHRGFDKMRKHNI</sequence>
<keyword evidence="2 5" id="KW-0479">Metal-binding</keyword>
<dbReference type="Gene3D" id="3.20.20.70">
    <property type="entry name" value="Aldolase class I"/>
    <property type="match status" value="1"/>
</dbReference>
<reference evidence="7" key="1">
    <citation type="submission" date="2020-06" db="EMBL/GenBank/DDBJ databases">
        <title>Unique genomic features of the anaerobic methanotrophic archaea.</title>
        <authorList>
            <person name="Chadwick G.L."/>
            <person name="Skennerton C.T."/>
            <person name="Laso-Perez R."/>
            <person name="Leu A.O."/>
            <person name="Speth D.R."/>
            <person name="Yu H."/>
            <person name="Morgan-Lang C."/>
            <person name="Hatzenpichler R."/>
            <person name="Goudeau D."/>
            <person name="Malmstrom R."/>
            <person name="Brazelton W.J."/>
            <person name="Woyke T."/>
            <person name="Hallam S.J."/>
            <person name="Tyson G.W."/>
            <person name="Wegener G."/>
            <person name="Boetius A."/>
            <person name="Orphan V."/>
        </authorList>
    </citation>
    <scope>NUCLEOTIDE SEQUENCE</scope>
</reference>
<evidence type="ECO:0000259" key="6">
    <source>
        <dbReference type="Pfam" id="PF04055"/>
    </source>
</evidence>
<evidence type="ECO:0000256" key="2">
    <source>
        <dbReference type="ARBA" id="ARBA00022723"/>
    </source>
</evidence>
<keyword evidence="1 5" id="KW-0949">S-adenosyl-L-methionine</keyword>
<feature type="domain" description="Radical SAM core" evidence="6">
    <location>
        <begin position="82"/>
        <end position="213"/>
    </location>
</feature>
<dbReference type="SFLD" id="SFLDG01099">
    <property type="entry name" value="Uncharacterised_Radical_SAM_Su"/>
    <property type="match status" value="1"/>
</dbReference>
<dbReference type="InterPro" id="IPR058240">
    <property type="entry name" value="rSAM_sf"/>
</dbReference>
<dbReference type="GO" id="GO:0046872">
    <property type="term" value="F:metal ion binding"/>
    <property type="evidence" value="ECO:0007669"/>
    <property type="project" value="UniProtKB-KW"/>
</dbReference>
<keyword evidence="3 5" id="KW-0408">Iron</keyword>
<feature type="binding site" evidence="5">
    <location>
        <position position="87"/>
    </location>
    <ligand>
        <name>[4Fe-4S] cluster</name>
        <dbReference type="ChEBI" id="CHEBI:49883"/>
        <note>4Fe-4S-S-AdoMet</note>
    </ligand>
</feature>
<dbReference type="PANTHER" id="PTHR43075">
    <property type="entry name" value="FORMATE LYASE ACTIVATING ENZYME, PUTATIVE (AFU_ORTHOLOGUE AFUA_2G15630)-RELATED"/>
    <property type="match status" value="1"/>
</dbReference>
<comment type="cofactor">
    <cofactor evidence="5">
        <name>[4Fe-4S] cluster</name>
        <dbReference type="ChEBI" id="CHEBI:49883"/>
    </cofactor>
    <text evidence="5">Binds 1 [4Fe-4S] cluster. The cluster is coordinated with 3 cysteines and an exchangeable S-adenosyl-L-methionine.</text>
</comment>
<dbReference type="InterPro" id="IPR007197">
    <property type="entry name" value="rSAM"/>
</dbReference>
<evidence type="ECO:0000256" key="4">
    <source>
        <dbReference type="ARBA" id="ARBA00023014"/>
    </source>
</evidence>